<gene>
    <name evidence="1" type="ORF">DFH01_09790</name>
</gene>
<protein>
    <submittedName>
        <fullName evidence="1">Uncharacterized protein</fullName>
    </submittedName>
</protein>
<dbReference type="OrthoDB" id="7270208at2"/>
<proteinExistence type="predicted"/>
<sequence>MTDLTDHAKNLLARALCGRVPALPVAVWAALGTGGADGTGLTGEPAGNGYARQRVTFTGTGAQRNAAALSFNFTGAVGTLSHLGLFDAASGGNPLTHAPLSSPVSVGGPGTITVAVDALTVTPE</sequence>
<dbReference type="Proteomes" id="UP000245765">
    <property type="component" value="Unassembled WGS sequence"/>
</dbReference>
<dbReference type="InterPro" id="IPR056908">
    <property type="entry name" value="Gp80-like"/>
</dbReference>
<comment type="caution">
    <text evidence="1">The sequence shown here is derived from an EMBL/GenBank/DDBJ whole genome shotgun (WGS) entry which is preliminary data.</text>
</comment>
<evidence type="ECO:0000313" key="1">
    <source>
        <dbReference type="EMBL" id="PWS37148.1"/>
    </source>
</evidence>
<organism evidence="1 2">
    <name type="scientific">Falsiroseomonas bella</name>
    <dbReference type="NCBI Taxonomy" id="2184016"/>
    <lineage>
        <taxon>Bacteria</taxon>
        <taxon>Pseudomonadati</taxon>
        <taxon>Pseudomonadota</taxon>
        <taxon>Alphaproteobacteria</taxon>
        <taxon>Acetobacterales</taxon>
        <taxon>Roseomonadaceae</taxon>
        <taxon>Falsiroseomonas</taxon>
    </lineage>
</organism>
<reference evidence="2" key="1">
    <citation type="submission" date="2018-05" db="EMBL/GenBank/DDBJ databases">
        <authorList>
            <person name="Du Z."/>
            <person name="Wang X."/>
        </authorList>
    </citation>
    <scope>NUCLEOTIDE SEQUENCE [LARGE SCALE GENOMIC DNA]</scope>
    <source>
        <strain evidence="2">CQN31</strain>
    </source>
</reference>
<name>A0A317FHN3_9PROT</name>
<dbReference type="EMBL" id="QGNA01000002">
    <property type="protein sequence ID" value="PWS37148.1"/>
    <property type="molecule type" value="Genomic_DNA"/>
</dbReference>
<evidence type="ECO:0000313" key="2">
    <source>
        <dbReference type="Proteomes" id="UP000245765"/>
    </source>
</evidence>
<dbReference type="AlphaFoldDB" id="A0A317FHN3"/>
<dbReference type="RefSeq" id="WP_109870257.1">
    <property type="nucleotide sequence ID" value="NZ_QGNA01000002.1"/>
</dbReference>
<dbReference type="Pfam" id="PF23140">
    <property type="entry name" value="Gp80"/>
    <property type="match status" value="1"/>
</dbReference>
<keyword evidence="2" id="KW-1185">Reference proteome</keyword>
<accession>A0A317FHN3</accession>